<feature type="transmembrane region" description="Helical" evidence="1">
    <location>
        <begin position="12"/>
        <end position="34"/>
    </location>
</feature>
<protein>
    <submittedName>
        <fullName evidence="2">Uncharacterized protein</fullName>
    </submittedName>
</protein>
<keyword evidence="3" id="KW-1185">Reference proteome</keyword>
<dbReference type="Proteomes" id="UP001238601">
    <property type="component" value="Unassembled WGS sequence"/>
</dbReference>
<keyword evidence="1" id="KW-0472">Membrane</keyword>
<proteinExistence type="predicted"/>
<name>A0ABU0NCI7_9SPHN</name>
<evidence type="ECO:0000256" key="1">
    <source>
        <dbReference type="SAM" id="Phobius"/>
    </source>
</evidence>
<sequence length="35" mass="3772">MTCDGMMQNPMMMLAMGAVWIGLLGLIILGNFALI</sequence>
<keyword evidence="1" id="KW-1133">Transmembrane helix</keyword>
<reference evidence="2 3" key="1">
    <citation type="submission" date="2023-07" db="EMBL/GenBank/DDBJ databases">
        <title>Genomic Encyclopedia of Type Strains, Phase IV (KMG-IV): sequencing the most valuable type-strain genomes for metagenomic binning, comparative biology and taxonomic classification.</title>
        <authorList>
            <person name="Goeker M."/>
        </authorList>
    </citation>
    <scope>NUCLEOTIDE SEQUENCE [LARGE SCALE GENOMIC DNA]</scope>
    <source>
        <strain evidence="2 3">DSM 14432</strain>
    </source>
</reference>
<organism evidence="2 3">
    <name type="scientific">Qipengyuania citrea</name>
    <dbReference type="NCBI Taxonomy" id="225971"/>
    <lineage>
        <taxon>Bacteria</taxon>
        <taxon>Pseudomonadati</taxon>
        <taxon>Pseudomonadota</taxon>
        <taxon>Alphaproteobacteria</taxon>
        <taxon>Sphingomonadales</taxon>
        <taxon>Erythrobacteraceae</taxon>
        <taxon>Qipengyuania</taxon>
    </lineage>
</organism>
<comment type="caution">
    <text evidence="2">The sequence shown here is derived from an EMBL/GenBank/DDBJ whole genome shotgun (WGS) entry which is preliminary data.</text>
</comment>
<keyword evidence="1" id="KW-0812">Transmembrane</keyword>
<evidence type="ECO:0000313" key="2">
    <source>
        <dbReference type="EMBL" id="MDQ0567159.1"/>
    </source>
</evidence>
<gene>
    <name evidence="2" type="ORF">QOZ97_002706</name>
</gene>
<evidence type="ECO:0000313" key="3">
    <source>
        <dbReference type="Proteomes" id="UP001238601"/>
    </source>
</evidence>
<dbReference type="EMBL" id="JAUSWK010000003">
    <property type="protein sequence ID" value="MDQ0567159.1"/>
    <property type="molecule type" value="Genomic_DNA"/>
</dbReference>
<accession>A0ABU0NCI7</accession>